<keyword evidence="1" id="KW-0472">Membrane</keyword>
<feature type="transmembrane region" description="Helical" evidence="1">
    <location>
        <begin position="65"/>
        <end position="85"/>
    </location>
</feature>
<name>A0AAN6TJ34_9PEZI</name>
<dbReference type="RefSeq" id="XP_064672979.1">
    <property type="nucleotide sequence ID" value="XM_064809858.1"/>
</dbReference>
<sequence length="135" mass="14845">MDGNGPYGEDDGSGPACSPGWSFSPSFLFRFYLSGPALSRGISLFFSLLGAWLALHPVVSASSPLYCLALRILLSYILSYCWVTLSCGAGRCRYLASYFLHHLLVPSPHSRPQYVRCSVVDWVLEGDLETGTWKS</sequence>
<reference evidence="2" key="2">
    <citation type="submission" date="2023-05" db="EMBL/GenBank/DDBJ databases">
        <authorList>
            <consortium name="Lawrence Berkeley National Laboratory"/>
            <person name="Steindorff A."/>
            <person name="Hensen N."/>
            <person name="Bonometti L."/>
            <person name="Westerberg I."/>
            <person name="Brannstrom I.O."/>
            <person name="Guillou S."/>
            <person name="Cros-Aarteil S."/>
            <person name="Calhoun S."/>
            <person name="Haridas S."/>
            <person name="Kuo A."/>
            <person name="Mondo S."/>
            <person name="Pangilinan J."/>
            <person name="Riley R."/>
            <person name="Labutti K."/>
            <person name="Andreopoulos B."/>
            <person name="Lipzen A."/>
            <person name="Chen C."/>
            <person name="Yanf M."/>
            <person name="Daum C."/>
            <person name="Ng V."/>
            <person name="Clum A."/>
            <person name="Ohm R."/>
            <person name="Martin F."/>
            <person name="Silar P."/>
            <person name="Natvig D."/>
            <person name="Lalanne C."/>
            <person name="Gautier V."/>
            <person name="Ament-Velasquez S.L."/>
            <person name="Kruys A."/>
            <person name="Hutchinson M.I."/>
            <person name="Powell A.J."/>
            <person name="Barry K."/>
            <person name="Miller A.N."/>
            <person name="Grigoriev I.V."/>
            <person name="Debuchy R."/>
            <person name="Gladieux P."/>
            <person name="Thoren M.H."/>
            <person name="Johannesson H."/>
        </authorList>
    </citation>
    <scope>NUCLEOTIDE SEQUENCE</scope>
    <source>
        <strain evidence="2">CBS 508.74</strain>
    </source>
</reference>
<dbReference type="EMBL" id="MU853335">
    <property type="protein sequence ID" value="KAK4115409.1"/>
    <property type="molecule type" value="Genomic_DNA"/>
</dbReference>
<keyword evidence="1" id="KW-0812">Transmembrane</keyword>
<keyword evidence="1" id="KW-1133">Transmembrane helix</keyword>
<reference evidence="2" key="1">
    <citation type="journal article" date="2023" name="Mol. Phylogenet. Evol.">
        <title>Genome-scale phylogeny and comparative genomics of the fungal order Sordariales.</title>
        <authorList>
            <person name="Hensen N."/>
            <person name="Bonometti L."/>
            <person name="Westerberg I."/>
            <person name="Brannstrom I.O."/>
            <person name="Guillou S."/>
            <person name="Cros-Aarteil S."/>
            <person name="Calhoun S."/>
            <person name="Haridas S."/>
            <person name="Kuo A."/>
            <person name="Mondo S."/>
            <person name="Pangilinan J."/>
            <person name="Riley R."/>
            <person name="LaButti K."/>
            <person name="Andreopoulos B."/>
            <person name="Lipzen A."/>
            <person name="Chen C."/>
            <person name="Yan M."/>
            <person name="Daum C."/>
            <person name="Ng V."/>
            <person name="Clum A."/>
            <person name="Steindorff A."/>
            <person name="Ohm R.A."/>
            <person name="Martin F."/>
            <person name="Silar P."/>
            <person name="Natvig D.O."/>
            <person name="Lalanne C."/>
            <person name="Gautier V."/>
            <person name="Ament-Velasquez S.L."/>
            <person name="Kruys A."/>
            <person name="Hutchinson M.I."/>
            <person name="Powell A.J."/>
            <person name="Barry K."/>
            <person name="Miller A.N."/>
            <person name="Grigoriev I.V."/>
            <person name="Debuchy R."/>
            <person name="Gladieux P."/>
            <person name="Hiltunen Thoren M."/>
            <person name="Johannesson H."/>
        </authorList>
    </citation>
    <scope>NUCLEOTIDE SEQUENCE</scope>
    <source>
        <strain evidence="2">CBS 508.74</strain>
    </source>
</reference>
<organism evidence="2 3">
    <name type="scientific">Canariomyces notabilis</name>
    <dbReference type="NCBI Taxonomy" id="2074819"/>
    <lineage>
        <taxon>Eukaryota</taxon>
        <taxon>Fungi</taxon>
        <taxon>Dikarya</taxon>
        <taxon>Ascomycota</taxon>
        <taxon>Pezizomycotina</taxon>
        <taxon>Sordariomycetes</taxon>
        <taxon>Sordariomycetidae</taxon>
        <taxon>Sordariales</taxon>
        <taxon>Chaetomiaceae</taxon>
        <taxon>Canariomyces</taxon>
    </lineage>
</organism>
<dbReference type="Proteomes" id="UP001302812">
    <property type="component" value="Unassembled WGS sequence"/>
</dbReference>
<proteinExistence type="predicted"/>
<evidence type="ECO:0000313" key="3">
    <source>
        <dbReference type="Proteomes" id="UP001302812"/>
    </source>
</evidence>
<accession>A0AAN6TJ34</accession>
<evidence type="ECO:0000313" key="2">
    <source>
        <dbReference type="EMBL" id="KAK4115409.1"/>
    </source>
</evidence>
<feature type="transmembrane region" description="Helical" evidence="1">
    <location>
        <begin position="31"/>
        <end position="53"/>
    </location>
</feature>
<protein>
    <submittedName>
        <fullName evidence="2">Uncharacterized protein</fullName>
    </submittedName>
</protein>
<comment type="caution">
    <text evidence="2">The sequence shown here is derived from an EMBL/GenBank/DDBJ whole genome shotgun (WGS) entry which is preliminary data.</text>
</comment>
<evidence type="ECO:0000256" key="1">
    <source>
        <dbReference type="SAM" id="Phobius"/>
    </source>
</evidence>
<keyword evidence="3" id="KW-1185">Reference proteome</keyword>
<dbReference type="GeneID" id="89933982"/>
<dbReference type="AlphaFoldDB" id="A0AAN6TJ34"/>
<gene>
    <name evidence="2" type="ORF">N656DRAFT_501640</name>
</gene>